<dbReference type="InterPro" id="IPR050555">
    <property type="entry name" value="Bact_Solute-Bind_Prot2"/>
</dbReference>
<dbReference type="InterPro" id="IPR028082">
    <property type="entry name" value="Peripla_BP_I"/>
</dbReference>
<reference evidence="7" key="1">
    <citation type="submission" date="2018-08" db="EMBL/GenBank/DDBJ databases">
        <authorList>
            <person name="Grouzdev D.S."/>
            <person name="Krutkina M.S."/>
        </authorList>
    </citation>
    <scope>NUCLEOTIDE SEQUENCE [LARGE SCALE GENOMIC DNA]</scope>
    <source>
        <strain evidence="7">4-11</strain>
    </source>
</reference>
<feature type="signal peptide" evidence="4">
    <location>
        <begin position="1"/>
        <end position="20"/>
    </location>
</feature>
<accession>A0A372MGG7</accession>
<evidence type="ECO:0000259" key="5">
    <source>
        <dbReference type="Pfam" id="PF13407"/>
    </source>
</evidence>
<sequence length="365" mass="39417">MKKVLVVTMVLLIAMNMIFAGGAAETSSTKGLIGVVMPTRSEERWNKDGAAVKSGLEELGYKVDLQFSDDDIPTQVRQIEDLITKRAQVLVIASIDGSALSNVLAKAANEGIPVIAYDRLIMKSPNVDYYLSFDNYAVGQQMGDILIQGMNLDNPKKKPLLIELFGGSPDDNNAYMFYDGAMDRLKPYFDNGTLKIGSGQQGMDTVGTLRWSNELAMSRMENLLSAHYTNQTLDGILSPYDPISLSTLEACKAVGYGTPGKPLPVVGGQDCIVASCKSILAGEQYATVLKDTRVLGQATVELVDTIMRGEVPQGLDTTSYDNDSIKNGKPYIVPSVLLKSVIVTKDNLIAEVVDTGYHTAAELGL</sequence>
<evidence type="ECO:0000256" key="1">
    <source>
        <dbReference type="ARBA" id="ARBA00004196"/>
    </source>
</evidence>
<gene>
    <name evidence="6" type="ORF">DYP60_09830</name>
</gene>
<evidence type="ECO:0000256" key="4">
    <source>
        <dbReference type="SAM" id="SignalP"/>
    </source>
</evidence>
<evidence type="ECO:0000313" key="7">
    <source>
        <dbReference type="Proteomes" id="UP000264002"/>
    </source>
</evidence>
<proteinExistence type="inferred from homology"/>
<dbReference type="AlphaFoldDB" id="A0A372MGG7"/>
<comment type="similarity">
    <text evidence="2">Belongs to the bacterial solute-binding protein 2 family.</text>
</comment>
<feature type="domain" description="Periplasmic binding protein" evidence="5">
    <location>
        <begin position="33"/>
        <end position="310"/>
    </location>
</feature>
<dbReference type="InterPro" id="IPR025997">
    <property type="entry name" value="SBP_2_dom"/>
</dbReference>
<dbReference type="EMBL" id="QUWK01000009">
    <property type="protein sequence ID" value="RFU94488.1"/>
    <property type="molecule type" value="Genomic_DNA"/>
</dbReference>
<keyword evidence="3 4" id="KW-0732">Signal</keyword>
<dbReference type="Proteomes" id="UP000264002">
    <property type="component" value="Unassembled WGS sequence"/>
</dbReference>
<dbReference type="PANTHER" id="PTHR30036">
    <property type="entry name" value="D-XYLOSE-BINDING PERIPLASMIC PROTEIN"/>
    <property type="match status" value="1"/>
</dbReference>
<dbReference type="RefSeq" id="WP_117330826.1">
    <property type="nucleotide sequence ID" value="NZ_QUWK01000009.1"/>
</dbReference>
<evidence type="ECO:0000256" key="2">
    <source>
        <dbReference type="ARBA" id="ARBA00007639"/>
    </source>
</evidence>
<dbReference type="SUPFAM" id="SSF53822">
    <property type="entry name" value="Periplasmic binding protein-like I"/>
    <property type="match status" value="1"/>
</dbReference>
<evidence type="ECO:0000256" key="3">
    <source>
        <dbReference type="ARBA" id="ARBA00022729"/>
    </source>
</evidence>
<feature type="chain" id="PRO_5016630294" evidence="4">
    <location>
        <begin position="21"/>
        <end position="365"/>
    </location>
</feature>
<dbReference type="PANTHER" id="PTHR30036:SF1">
    <property type="entry name" value="D-XYLOSE-BINDING PERIPLASMIC PROTEIN"/>
    <property type="match status" value="1"/>
</dbReference>
<dbReference type="CDD" id="cd19994">
    <property type="entry name" value="PBP1_ChvE"/>
    <property type="match status" value="1"/>
</dbReference>
<protein>
    <submittedName>
        <fullName evidence="6">Sugar ABC transporter substrate-binding protein</fullName>
    </submittedName>
</protein>
<dbReference type="Pfam" id="PF13407">
    <property type="entry name" value="Peripla_BP_4"/>
    <property type="match status" value="1"/>
</dbReference>
<dbReference type="GO" id="GO:0030246">
    <property type="term" value="F:carbohydrate binding"/>
    <property type="evidence" value="ECO:0007669"/>
    <property type="project" value="TreeGrafter"/>
</dbReference>
<dbReference type="GO" id="GO:0030288">
    <property type="term" value="C:outer membrane-bounded periplasmic space"/>
    <property type="evidence" value="ECO:0007669"/>
    <property type="project" value="TreeGrafter"/>
</dbReference>
<organism evidence="6 7">
    <name type="scientific">Sphaerochaeta halotolerans</name>
    <dbReference type="NCBI Taxonomy" id="2293840"/>
    <lineage>
        <taxon>Bacteria</taxon>
        <taxon>Pseudomonadati</taxon>
        <taxon>Spirochaetota</taxon>
        <taxon>Spirochaetia</taxon>
        <taxon>Spirochaetales</taxon>
        <taxon>Sphaerochaetaceae</taxon>
        <taxon>Sphaerochaeta</taxon>
    </lineage>
</organism>
<evidence type="ECO:0000313" key="6">
    <source>
        <dbReference type="EMBL" id="RFU94488.1"/>
    </source>
</evidence>
<reference evidence="6 7" key="2">
    <citation type="submission" date="2018-09" db="EMBL/GenBank/DDBJ databases">
        <title>Genome of Sphaerochaeta halotolerans strain 4-11.</title>
        <authorList>
            <person name="Nazina T.N."/>
            <person name="Sokolova D.S."/>
        </authorList>
    </citation>
    <scope>NUCLEOTIDE SEQUENCE [LARGE SCALE GENOMIC DNA]</scope>
    <source>
        <strain evidence="6 7">4-11</strain>
    </source>
</reference>
<comment type="subcellular location">
    <subcellularLocation>
        <location evidence="1">Cell envelope</location>
    </subcellularLocation>
</comment>
<dbReference type="Gene3D" id="3.40.50.2300">
    <property type="match status" value="2"/>
</dbReference>
<keyword evidence="7" id="KW-1185">Reference proteome</keyword>
<name>A0A372MGG7_9SPIR</name>
<comment type="caution">
    <text evidence="6">The sequence shown here is derived from an EMBL/GenBank/DDBJ whole genome shotgun (WGS) entry which is preliminary data.</text>
</comment>